<name>A0A5C7IU39_9ROSI</name>
<dbReference type="GO" id="GO:0030125">
    <property type="term" value="C:clathrin vesicle coat"/>
    <property type="evidence" value="ECO:0007669"/>
    <property type="project" value="TreeGrafter"/>
</dbReference>
<dbReference type="PANTHER" id="PTHR12276:SF95">
    <property type="entry name" value="ENTH_VHS FAMILY PROTEIN"/>
    <property type="match status" value="1"/>
</dbReference>
<evidence type="ECO:0000256" key="2">
    <source>
        <dbReference type="ARBA" id="ARBA00004555"/>
    </source>
</evidence>
<keyword evidence="4" id="KW-0968">Cytoplasmic vesicle</keyword>
<dbReference type="GO" id="GO:0005794">
    <property type="term" value="C:Golgi apparatus"/>
    <property type="evidence" value="ECO:0007669"/>
    <property type="project" value="UniProtKB-SubCell"/>
</dbReference>
<dbReference type="GO" id="GO:0006897">
    <property type="term" value="P:endocytosis"/>
    <property type="evidence" value="ECO:0007669"/>
    <property type="project" value="TreeGrafter"/>
</dbReference>
<evidence type="ECO:0000256" key="3">
    <source>
        <dbReference type="ARBA" id="ARBA00023034"/>
    </source>
</evidence>
<accession>A0A5C7IU39</accession>
<evidence type="ECO:0000313" key="8">
    <source>
        <dbReference type="Proteomes" id="UP000323000"/>
    </source>
</evidence>
<comment type="caution">
    <text evidence="7">The sequence shown here is derived from an EMBL/GenBank/DDBJ whole genome shotgun (WGS) entry which is preliminary data.</text>
</comment>
<protein>
    <recommendedName>
        <fullName evidence="6">ENTH domain-containing protein</fullName>
    </recommendedName>
</protein>
<dbReference type="Proteomes" id="UP000323000">
    <property type="component" value="Chromosome 1"/>
</dbReference>
<dbReference type="Gene3D" id="1.25.40.90">
    <property type="match status" value="1"/>
</dbReference>
<dbReference type="InterPro" id="IPR008942">
    <property type="entry name" value="ENTH_VHS"/>
</dbReference>
<dbReference type="SUPFAM" id="SSF48464">
    <property type="entry name" value="ENTH/VHS domain"/>
    <property type="match status" value="1"/>
</dbReference>
<dbReference type="OrthoDB" id="4033880at2759"/>
<dbReference type="CDD" id="cd03571">
    <property type="entry name" value="ENTH"/>
    <property type="match status" value="1"/>
</dbReference>
<comment type="subcellular location">
    <subcellularLocation>
        <location evidence="1">Cytoplasmic vesicle</location>
        <location evidence="1">Clathrin-coated vesicle</location>
    </subcellularLocation>
    <subcellularLocation>
        <location evidence="2">Golgi apparatus</location>
    </subcellularLocation>
</comment>
<reference evidence="8" key="1">
    <citation type="journal article" date="2019" name="Gigascience">
        <title>De novo genome assembly of the endangered Acer yangbiense, a plant species with extremely small populations endemic to Yunnan Province, China.</title>
        <authorList>
            <person name="Yang J."/>
            <person name="Wariss H.M."/>
            <person name="Tao L."/>
            <person name="Zhang R."/>
            <person name="Yun Q."/>
            <person name="Hollingsworth P."/>
            <person name="Dao Z."/>
            <person name="Luo G."/>
            <person name="Guo H."/>
            <person name="Ma Y."/>
            <person name="Sun W."/>
        </authorList>
    </citation>
    <scope>NUCLEOTIDE SEQUENCE [LARGE SCALE GENOMIC DNA]</scope>
    <source>
        <strain evidence="8">cv. Malutang</strain>
    </source>
</reference>
<dbReference type="GO" id="GO:0005543">
    <property type="term" value="F:phospholipid binding"/>
    <property type="evidence" value="ECO:0007669"/>
    <property type="project" value="TreeGrafter"/>
</dbReference>
<sequence length="337" mass="38004">MGTLFMDQIKKQASSFLHAKYKTARLAFTDVTQTELLAEEATNSDPWGPDAKTMTQIAEASFDIDDYWRIVDVLHRRLYCVDWKQWRMSYKALVLLEFLITHGPEDFADEFQCDTDVIQELGTFKHIDGKGFNWGANMQKRSDYILALLRGGSTLREARLRAIKITKEIQGFGNSLASPSSSSPSSSSSETSRSVSSFSSYTTMNSTWNDHMNEFMNKSEQQTSPTSTAMSNYSEGGIREENDSIYYKAIMENDVEGSHHWDCPPIEEAGSLIDSEDNDEDQDDQYAQANGLMSAICSKFGLSPTKKINGDKVPFRSFSNVERGVKKRYGRQSSLGY</sequence>
<dbReference type="Pfam" id="PF01417">
    <property type="entry name" value="ENTH"/>
    <property type="match status" value="1"/>
</dbReference>
<dbReference type="PROSITE" id="PS50942">
    <property type="entry name" value="ENTH"/>
    <property type="match status" value="1"/>
</dbReference>
<dbReference type="GO" id="GO:0005768">
    <property type="term" value="C:endosome"/>
    <property type="evidence" value="ECO:0007669"/>
    <property type="project" value="TreeGrafter"/>
</dbReference>
<evidence type="ECO:0000256" key="1">
    <source>
        <dbReference type="ARBA" id="ARBA00004132"/>
    </source>
</evidence>
<dbReference type="SMART" id="SM00273">
    <property type="entry name" value="ENTH"/>
    <property type="match status" value="1"/>
</dbReference>
<feature type="region of interest" description="Disordered" evidence="5">
    <location>
        <begin position="173"/>
        <end position="196"/>
    </location>
</feature>
<keyword evidence="8" id="KW-1185">Reference proteome</keyword>
<dbReference type="GO" id="GO:0030276">
    <property type="term" value="F:clathrin binding"/>
    <property type="evidence" value="ECO:0007669"/>
    <property type="project" value="TreeGrafter"/>
</dbReference>
<dbReference type="AlphaFoldDB" id="A0A5C7IU39"/>
<evidence type="ECO:0000256" key="5">
    <source>
        <dbReference type="SAM" id="MobiDB-lite"/>
    </source>
</evidence>
<dbReference type="EMBL" id="VAHF01000001">
    <property type="protein sequence ID" value="TXG72344.1"/>
    <property type="molecule type" value="Genomic_DNA"/>
</dbReference>
<evidence type="ECO:0000256" key="4">
    <source>
        <dbReference type="ARBA" id="ARBA00023329"/>
    </source>
</evidence>
<evidence type="ECO:0000259" key="6">
    <source>
        <dbReference type="PROSITE" id="PS50942"/>
    </source>
</evidence>
<dbReference type="GO" id="GO:0005886">
    <property type="term" value="C:plasma membrane"/>
    <property type="evidence" value="ECO:0007669"/>
    <property type="project" value="TreeGrafter"/>
</dbReference>
<dbReference type="PANTHER" id="PTHR12276">
    <property type="entry name" value="EPSIN/ENT-RELATED"/>
    <property type="match status" value="1"/>
</dbReference>
<keyword evidence="3" id="KW-0333">Golgi apparatus</keyword>
<organism evidence="7 8">
    <name type="scientific">Acer yangbiense</name>
    <dbReference type="NCBI Taxonomy" id="1000413"/>
    <lineage>
        <taxon>Eukaryota</taxon>
        <taxon>Viridiplantae</taxon>
        <taxon>Streptophyta</taxon>
        <taxon>Embryophyta</taxon>
        <taxon>Tracheophyta</taxon>
        <taxon>Spermatophyta</taxon>
        <taxon>Magnoliopsida</taxon>
        <taxon>eudicotyledons</taxon>
        <taxon>Gunneridae</taxon>
        <taxon>Pentapetalae</taxon>
        <taxon>rosids</taxon>
        <taxon>malvids</taxon>
        <taxon>Sapindales</taxon>
        <taxon>Sapindaceae</taxon>
        <taxon>Hippocastanoideae</taxon>
        <taxon>Acereae</taxon>
        <taxon>Acer</taxon>
    </lineage>
</organism>
<dbReference type="InterPro" id="IPR013809">
    <property type="entry name" value="ENTH"/>
</dbReference>
<evidence type="ECO:0000313" key="7">
    <source>
        <dbReference type="EMBL" id="TXG72344.1"/>
    </source>
</evidence>
<feature type="domain" description="ENTH" evidence="6">
    <location>
        <begin position="26"/>
        <end position="159"/>
    </location>
</feature>
<proteinExistence type="predicted"/>
<gene>
    <name evidence="7" type="ORF">EZV62_000923</name>
</gene>
<feature type="compositionally biased region" description="Low complexity" evidence="5">
    <location>
        <begin position="175"/>
        <end position="196"/>
    </location>
</feature>